<proteinExistence type="predicted"/>
<dbReference type="Proteomes" id="UP000759537">
    <property type="component" value="Unassembled WGS sequence"/>
</dbReference>
<evidence type="ECO:0000313" key="2">
    <source>
        <dbReference type="Proteomes" id="UP000759537"/>
    </source>
</evidence>
<comment type="caution">
    <text evidence="1">The sequence shown here is derived from an EMBL/GenBank/DDBJ whole genome shotgun (WGS) entry which is preliminary data.</text>
</comment>
<evidence type="ECO:0000313" key="1">
    <source>
        <dbReference type="EMBL" id="KAF8480753.1"/>
    </source>
</evidence>
<dbReference type="AlphaFoldDB" id="A0A9P5MWX0"/>
<sequence length="102" mass="11906">MSALPFSAAHRCYVKSLYKCMLKNECNWVVCYDLYRASCTICTEFEHNWYIKAEEELARKHHPGPYIYPMFPGGTKWCIFPVLYPKGAELELELPVPVFYSA</sequence>
<accession>A0A9P5MWX0</accession>
<reference evidence="1" key="2">
    <citation type="journal article" date="2020" name="Nat. Commun.">
        <title>Large-scale genome sequencing of mycorrhizal fungi provides insights into the early evolution of symbiotic traits.</title>
        <authorList>
            <person name="Miyauchi S."/>
            <person name="Kiss E."/>
            <person name="Kuo A."/>
            <person name="Drula E."/>
            <person name="Kohler A."/>
            <person name="Sanchez-Garcia M."/>
            <person name="Morin E."/>
            <person name="Andreopoulos B."/>
            <person name="Barry K.W."/>
            <person name="Bonito G."/>
            <person name="Buee M."/>
            <person name="Carver A."/>
            <person name="Chen C."/>
            <person name="Cichocki N."/>
            <person name="Clum A."/>
            <person name="Culley D."/>
            <person name="Crous P.W."/>
            <person name="Fauchery L."/>
            <person name="Girlanda M."/>
            <person name="Hayes R.D."/>
            <person name="Keri Z."/>
            <person name="LaButti K."/>
            <person name="Lipzen A."/>
            <person name="Lombard V."/>
            <person name="Magnuson J."/>
            <person name="Maillard F."/>
            <person name="Murat C."/>
            <person name="Nolan M."/>
            <person name="Ohm R.A."/>
            <person name="Pangilinan J."/>
            <person name="Pereira M.F."/>
            <person name="Perotto S."/>
            <person name="Peter M."/>
            <person name="Pfister S."/>
            <person name="Riley R."/>
            <person name="Sitrit Y."/>
            <person name="Stielow J.B."/>
            <person name="Szollosi G."/>
            <person name="Zifcakova L."/>
            <person name="Stursova M."/>
            <person name="Spatafora J.W."/>
            <person name="Tedersoo L."/>
            <person name="Vaario L.M."/>
            <person name="Yamada A."/>
            <person name="Yan M."/>
            <person name="Wang P."/>
            <person name="Xu J."/>
            <person name="Bruns T."/>
            <person name="Baldrian P."/>
            <person name="Vilgalys R."/>
            <person name="Dunand C."/>
            <person name="Henrissat B."/>
            <person name="Grigoriev I.V."/>
            <person name="Hibbett D."/>
            <person name="Nagy L.G."/>
            <person name="Martin F.M."/>
        </authorList>
    </citation>
    <scope>NUCLEOTIDE SEQUENCE</scope>
    <source>
        <strain evidence="1">Prilba</strain>
    </source>
</reference>
<keyword evidence="2" id="KW-1185">Reference proteome</keyword>
<organism evidence="1 2">
    <name type="scientific">Russula ochroleuca</name>
    <dbReference type="NCBI Taxonomy" id="152965"/>
    <lineage>
        <taxon>Eukaryota</taxon>
        <taxon>Fungi</taxon>
        <taxon>Dikarya</taxon>
        <taxon>Basidiomycota</taxon>
        <taxon>Agaricomycotina</taxon>
        <taxon>Agaricomycetes</taxon>
        <taxon>Russulales</taxon>
        <taxon>Russulaceae</taxon>
        <taxon>Russula</taxon>
    </lineage>
</organism>
<dbReference type="OrthoDB" id="13598at2759"/>
<protein>
    <submittedName>
        <fullName evidence="1">NDUFB9, NADH-ubiquinone oxidoreductase</fullName>
    </submittedName>
</protein>
<gene>
    <name evidence="1" type="ORF">DFH94DRAFT_735742</name>
</gene>
<name>A0A9P5MWX0_9AGAM</name>
<dbReference type="EMBL" id="WHVB01000007">
    <property type="protein sequence ID" value="KAF8480753.1"/>
    <property type="molecule type" value="Genomic_DNA"/>
</dbReference>
<reference evidence="1" key="1">
    <citation type="submission" date="2019-10" db="EMBL/GenBank/DDBJ databases">
        <authorList>
            <consortium name="DOE Joint Genome Institute"/>
            <person name="Kuo A."/>
            <person name="Miyauchi S."/>
            <person name="Kiss E."/>
            <person name="Drula E."/>
            <person name="Kohler A."/>
            <person name="Sanchez-Garcia M."/>
            <person name="Andreopoulos B."/>
            <person name="Barry K.W."/>
            <person name="Bonito G."/>
            <person name="Buee M."/>
            <person name="Carver A."/>
            <person name="Chen C."/>
            <person name="Cichocki N."/>
            <person name="Clum A."/>
            <person name="Culley D."/>
            <person name="Crous P.W."/>
            <person name="Fauchery L."/>
            <person name="Girlanda M."/>
            <person name="Hayes R."/>
            <person name="Keri Z."/>
            <person name="LaButti K."/>
            <person name="Lipzen A."/>
            <person name="Lombard V."/>
            <person name="Magnuson J."/>
            <person name="Maillard F."/>
            <person name="Morin E."/>
            <person name="Murat C."/>
            <person name="Nolan M."/>
            <person name="Ohm R."/>
            <person name="Pangilinan J."/>
            <person name="Pereira M."/>
            <person name="Perotto S."/>
            <person name="Peter M."/>
            <person name="Riley R."/>
            <person name="Sitrit Y."/>
            <person name="Stielow B."/>
            <person name="Szollosi G."/>
            <person name="Zifcakova L."/>
            <person name="Stursova M."/>
            <person name="Spatafora J.W."/>
            <person name="Tedersoo L."/>
            <person name="Vaario L.-M."/>
            <person name="Yamada A."/>
            <person name="Yan M."/>
            <person name="Wang P."/>
            <person name="Xu J."/>
            <person name="Bruns T."/>
            <person name="Baldrian P."/>
            <person name="Vilgalys R."/>
            <person name="Henrissat B."/>
            <person name="Grigoriev I.V."/>
            <person name="Hibbett D."/>
            <person name="Nagy L.G."/>
            <person name="Martin F.M."/>
        </authorList>
    </citation>
    <scope>NUCLEOTIDE SEQUENCE</scope>
    <source>
        <strain evidence="1">Prilba</strain>
    </source>
</reference>